<reference evidence="1 2" key="1">
    <citation type="submission" date="2018-06" db="EMBL/GenBank/DDBJ databases">
        <title>Lujinxingia sediminis gen. nov. sp. nov., a new facultative anaerobic member of the class Deltaproteobacteria, and proposal of Lujinxingaceae fam. nov.</title>
        <authorList>
            <person name="Guo L.-Y."/>
            <person name="Li C.-M."/>
            <person name="Wang S."/>
            <person name="Du Z.-J."/>
        </authorList>
    </citation>
    <scope>NUCLEOTIDE SEQUENCE [LARGE SCALE GENOMIC DNA]</scope>
    <source>
        <strain evidence="1 2">FA350</strain>
    </source>
</reference>
<protein>
    <recommendedName>
        <fullName evidence="3">MalT-like TPR region domain-containing protein</fullName>
    </recommendedName>
</protein>
<dbReference type="Gene3D" id="1.25.40.10">
    <property type="entry name" value="Tetratricopeptide repeat domain"/>
    <property type="match status" value="1"/>
</dbReference>
<accession>A0A2Z4FH94</accession>
<name>A0A2Z4FH94_9DELT</name>
<gene>
    <name evidence="1" type="ORF">DN745_02890</name>
</gene>
<proteinExistence type="predicted"/>
<sequence length="450" mass="50689">MAKIAVEDKGWVRYHAACARGLLKTYGDDSHDRRGRVVAGRRAQHLIAGRRVDEALEMLLVAQKVALDSDDHLACRAYLDQRDRLLDEMEVGPGSPFRAQNDTRRARSYFLKGEIPRAQELVDRALRVFRRSDWAAETGYAMLLYGQIRTGQCRYADALRLNDDACGYLAVAGDEHGLTRARANRAYVMMLQGRYVEAREGLLKAVATFEALDDYFMQAVNNNFIAQTWLGEGKYTEAVRYAELSRKLARERGFRVVEGTAWTVFGEIARHAEDWEQARHHYAKALDLFQVDNSRPAHVARYNIALVEIGAQNFECARPVLIKLIMSYVELGYQSKLPLIYAGLMVCALGRGDWAAWDESLARFEDSLAKISGAHEDLAWLAVRGLRYLDAVEDGSMSEDGAEFKRRRAAREVLYTLACQQNDLLGNSARLSALRATYADASPTLVAQSY</sequence>
<dbReference type="EMBL" id="CP030032">
    <property type="protein sequence ID" value="AWV88343.1"/>
    <property type="molecule type" value="Genomic_DNA"/>
</dbReference>
<evidence type="ECO:0000313" key="1">
    <source>
        <dbReference type="EMBL" id="AWV88343.1"/>
    </source>
</evidence>
<dbReference type="OrthoDB" id="499349at2"/>
<dbReference type="Proteomes" id="UP000249799">
    <property type="component" value="Chromosome"/>
</dbReference>
<dbReference type="KEGG" id="bsed:DN745_02890"/>
<dbReference type="SUPFAM" id="SSF48452">
    <property type="entry name" value="TPR-like"/>
    <property type="match status" value="2"/>
</dbReference>
<evidence type="ECO:0008006" key="3">
    <source>
        <dbReference type="Google" id="ProtNLM"/>
    </source>
</evidence>
<dbReference type="AlphaFoldDB" id="A0A2Z4FH94"/>
<organism evidence="1 2">
    <name type="scientific">Bradymonas sediminis</name>
    <dbReference type="NCBI Taxonomy" id="1548548"/>
    <lineage>
        <taxon>Bacteria</taxon>
        <taxon>Deltaproteobacteria</taxon>
        <taxon>Bradymonadales</taxon>
        <taxon>Bradymonadaceae</taxon>
        <taxon>Bradymonas</taxon>
    </lineage>
</organism>
<evidence type="ECO:0000313" key="2">
    <source>
        <dbReference type="Proteomes" id="UP000249799"/>
    </source>
</evidence>
<dbReference type="InterPro" id="IPR011990">
    <property type="entry name" value="TPR-like_helical_dom_sf"/>
</dbReference>
<keyword evidence="2" id="KW-1185">Reference proteome</keyword>